<dbReference type="PANTHER" id="PTHR43190:SF3">
    <property type="entry name" value="N-ACETYL-D-GLUCOSAMINE KINASE"/>
    <property type="match status" value="1"/>
</dbReference>
<evidence type="ECO:0000313" key="2">
    <source>
        <dbReference type="EMBL" id="MFC5650465.1"/>
    </source>
</evidence>
<keyword evidence="2" id="KW-0418">Kinase</keyword>
<organism evidence="2 3">
    <name type="scientific">Paenibacillus solisilvae</name>
    <dbReference type="NCBI Taxonomy" id="2486751"/>
    <lineage>
        <taxon>Bacteria</taxon>
        <taxon>Bacillati</taxon>
        <taxon>Bacillota</taxon>
        <taxon>Bacilli</taxon>
        <taxon>Bacillales</taxon>
        <taxon>Paenibacillaceae</taxon>
        <taxon>Paenibacillus</taxon>
    </lineage>
</organism>
<dbReference type="Proteomes" id="UP001596047">
    <property type="component" value="Unassembled WGS sequence"/>
</dbReference>
<reference evidence="3" key="1">
    <citation type="journal article" date="2019" name="Int. J. Syst. Evol. Microbiol.">
        <title>The Global Catalogue of Microorganisms (GCM) 10K type strain sequencing project: providing services to taxonomists for standard genome sequencing and annotation.</title>
        <authorList>
            <consortium name="The Broad Institute Genomics Platform"/>
            <consortium name="The Broad Institute Genome Sequencing Center for Infectious Disease"/>
            <person name="Wu L."/>
            <person name="Ma J."/>
        </authorList>
    </citation>
    <scope>NUCLEOTIDE SEQUENCE [LARGE SCALE GENOMIC DNA]</scope>
    <source>
        <strain evidence="3">CGMCC 1.3240</strain>
    </source>
</reference>
<dbReference type="CDD" id="cd24007">
    <property type="entry name" value="ASKHA_NBD_eukNAGK-like"/>
    <property type="match status" value="1"/>
</dbReference>
<evidence type="ECO:0000313" key="3">
    <source>
        <dbReference type="Proteomes" id="UP001596047"/>
    </source>
</evidence>
<accession>A0ABW0VXV9</accession>
<protein>
    <submittedName>
        <fullName evidence="2">N-acetylglucosamine kinase</fullName>
    </submittedName>
</protein>
<name>A0ABW0VXV9_9BACL</name>
<feature type="domain" description="ATPase BadF/BadG/BcrA/BcrD type" evidence="1">
    <location>
        <begin position="6"/>
        <end position="302"/>
    </location>
</feature>
<dbReference type="PANTHER" id="PTHR43190">
    <property type="entry name" value="N-ACETYL-D-GLUCOSAMINE KINASE"/>
    <property type="match status" value="1"/>
</dbReference>
<dbReference type="Pfam" id="PF01869">
    <property type="entry name" value="BcrAD_BadFG"/>
    <property type="match status" value="1"/>
</dbReference>
<dbReference type="EMBL" id="JBHSOW010000056">
    <property type="protein sequence ID" value="MFC5650465.1"/>
    <property type="molecule type" value="Genomic_DNA"/>
</dbReference>
<dbReference type="RefSeq" id="WP_379189020.1">
    <property type="nucleotide sequence ID" value="NZ_JBHSOW010000056.1"/>
</dbReference>
<dbReference type="InterPro" id="IPR052519">
    <property type="entry name" value="Euk-type_GlcNAc_Kinase"/>
</dbReference>
<dbReference type="InterPro" id="IPR002731">
    <property type="entry name" value="ATPase_BadF"/>
</dbReference>
<dbReference type="SUPFAM" id="SSF53067">
    <property type="entry name" value="Actin-like ATPase domain"/>
    <property type="match status" value="2"/>
</dbReference>
<evidence type="ECO:0000259" key="1">
    <source>
        <dbReference type="Pfam" id="PF01869"/>
    </source>
</evidence>
<sequence>MAYIMGVDGGNSKTFTVITDTEGRLLARGLAGCGNHQVPGIEAALANIMKSADMALEQAGLGYEDIDFVQYGLAGADRQKDFDILRPALANLPFSKWDVVCDTYEGLRAGTKDNIGIVLVCGSGTNAAGRNREGRMVQTGGFGYLFGDRTGGGALARETFSHAVRSWEMREAPSILPVKIAKYFGFADMGQVYDYFLDNDIMEVSHDMTLILHEAGDEGDELAIQLLRRAGDELGRSANSVISRLGGFPGETIPIVTVGSVVQEGRNPHLLAALQDKIAEQNEHFKFIIPKMAPAFGSVLLAMDQLGLPVTDSIIRQFEVYGGYQSI</sequence>
<dbReference type="InterPro" id="IPR043129">
    <property type="entry name" value="ATPase_NBD"/>
</dbReference>
<dbReference type="GO" id="GO:0016301">
    <property type="term" value="F:kinase activity"/>
    <property type="evidence" value="ECO:0007669"/>
    <property type="project" value="UniProtKB-KW"/>
</dbReference>
<comment type="caution">
    <text evidence="2">The sequence shown here is derived from an EMBL/GenBank/DDBJ whole genome shotgun (WGS) entry which is preliminary data.</text>
</comment>
<keyword evidence="2" id="KW-0808">Transferase</keyword>
<gene>
    <name evidence="2" type="ORF">ACFPYJ_15315</name>
</gene>
<proteinExistence type="predicted"/>
<dbReference type="Gene3D" id="3.30.420.40">
    <property type="match status" value="2"/>
</dbReference>
<keyword evidence="3" id="KW-1185">Reference proteome</keyword>